<evidence type="ECO:0000256" key="1">
    <source>
        <dbReference type="ARBA" id="ARBA00011975"/>
    </source>
</evidence>
<evidence type="ECO:0000256" key="4">
    <source>
        <dbReference type="ARBA" id="ARBA00022691"/>
    </source>
</evidence>
<evidence type="ECO:0000313" key="6">
    <source>
        <dbReference type="EMBL" id="MBX0303726.1"/>
    </source>
</evidence>
<dbReference type="PROSITE" id="PS51679">
    <property type="entry name" value="SAM_MT_C5"/>
    <property type="match status" value="1"/>
</dbReference>
<dbReference type="Gene3D" id="3.90.120.10">
    <property type="entry name" value="DNA Methylase, subunit A, domain 2"/>
    <property type="match status" value="1"/>
</dbReference>
<keyword evidence="7" id="KW-1185">Reference proteome</keyword>
<accession>A0A8J7YKZ3</accession>
<dbReference type="PROSITE" id="PS00094">
    <property type="entry name" value="C5_MTASE_1"/>
    <property type="match status" value="1"/>
</dbReference>
<dbReference type="Gene3D" id="3.40.50.150">
    <property type="entry name" value="Vaccinia Virus protein VP39"/>
    <property type="match status" value="1"/>
</dbReference>
<keyword evidence="4" id="KW-0949">S-adenosyl-L-methionine</keyword>
<evidence type="ECO:0000256" key="3">
    <source>
        <dbReference type="ARBA" id="ARBA00022679"/>
    </source>
</evidence>
<gene>
    <name evidence="6" type="ORF">EGD98_08575</name>
</gene>
<dbReference type="InterPro" id="IPR050390">
    <property type="entry name" value="C5-Methyltransferase"/>
</dbReference>
<dbReference type="PANTHER" id="PTHR10629:SF52">
    <property type="entry name" value="DNA (CYTOSINE-5)-METHYLTRANSFERASE 1"/>
    <property type="match status" value="1"/>
</dbReference>
<sequence length="695" mass="77789">MRLPFPIERLGLNLRRVTIIGMYPEFTKKVTLPANSKFRVASVFSGAGGLDLGFALPSIFQTVFHLDNDSTAIRTLRENKEEWFDAEATIVNRDIVEFVKELQDGTAEANLDVDPDILVGGPPCQPFSAAARRTGGTNGTESEEGRLFLAYCDLLEEWEPSAFLFENVYGITSNDEDWEPIKQAFENAGYKVKPKTLDTADYGVPQHRIRTFIVGVRKESNRGYHFPKPTHGPESDGGPTLNTAGDALSGLTVDVCGDKYSMNSKHADLLPEVPPGLNYSFFTEKLGHPNPRFAWRSRFSDFLYKAIPSEPVRTLKAQPGGANGPFHWDNRRFTESELKRLQSFPDNYQLAGSYSKVVRQIGNSVPPRMACVLARSMAAQLFDWIPEMEWESPFLPYQSLSERAVPDQLSDNAELNFRSRKRTPLKVRTQRAQKRLGDRAEINKEVDPEWITPREYEFDLGGIIELLEEGSFYEELRERQYLVNSQVANGTHSVDITGVNDTSGGTIELKLVSDEGYLLPAIEAAEIKVVAEGVEVPDLFSIWAVLIEDIRARTDYEQLMSVVGHYSCAPSNFSTHISFNGISASPLRQVAEFFSSENHCNRYFTISEIADSAGIPRPALVNTLEKLRELRYDIRTPSTHSNIQNSESGAPEVLCTYPFPNLVSASPFDMGAELTEIRTHIQEDVLTGKMPTTSE</sequence>
<dbReference type="InterPro" id="IPR018117">
    <property type="entry name" value="C5_DNA_meth_AS"/>
</dbReference>
<evidence type="ECO:0000313" key="7">
    <source>
        <dbReference type="Proteomes" id="UP000783863"/>
    </source>
</evidence>
<dbReference type="GO" id="GO:0032259">
    <property type="term" value="P:methylation"/>
    <property type="evidence" value="ECO:0007669"/>
    <property type="project" value="UniProtKB-KW"/>
</dbReference>
<dbReference type="EMBL" id="RKLQ01000001">
    <property type="protein sequence ID" value="MBX0303726.1"/>
    <property type="molecule type" value="Genomic_DNA"/>
</dbReference>
<name>A0A8J7YKZ3_9EURY</name>
<dbReference type="Pfam" id="PF00145">
    <property type="entry name" value="DNA_methylase"/>
    <property type="match status" value="1"/>
</dbReference>
<organism evidence="6 7">
    <name type="scientific">Haloarcula salinisoli</name>
    <dbReference type="NCBI Taxonomy" id="2487746"/>
    <lineage>
        <taxon>Archaea</taxon>
        <taxon>Methanobacteriati</taxon>
        <taxon>Methanobacteriota</taxon>
        <taxon>Stenosarchaea group</taxon>
        <taxon>Halobacteria</taxon>
        <taxon>Halobacteriales</taxon>
        <taxon>Haloarculaceae</taxon>
        <taxon>Haloarcula</taxon>
    </lineage>
</organism>
<dbReference type="InterPro" id="IPR031303">
    <property type="entry name" value="C5_meth_CS"/>
</dbReference>
<evidence type="ECO:0000256" key="5">
    <source>
        <dbReference type="RuleBase" id="RU000416"/>
    </source>
</evidence>
<dbReference type="EC" id="2.1.1.37" evidence="1"/>
<protein>
    <recommendedName>
        <fullName evidence="1">DNA (cytosine-5-)-methyltransferase</fullName>
        <ecNumber evidence="1">2.1.1.37</ecNumber>
    </recommendedName>
</protein>
<dbReference type="GO" id="GO:0003886">
    <property type="term" value="F:DNA (cytosine-5-)-methyltransferase activity"/>
    <property type="evidence" value="ECO:0007669"/>
    <property type="project" value="UniProtKB-EC"/>
</dbReference>
<dbReference type="InterPro" id="IPR001525">
    <property type="entry name" value="C5_MeTfrase"/>
</dbReference>
<dbReference type="RefSeq" id="WP_220587918.1">
    <property type="nucleotide sequence ID" value="NZ_RKLQ01000001.1"/>
</dbReference>
<dbReference type="GO" id="GO:0044027">
    <property type="term" value="P:negative regulation of gene expression via chromosomal CpG island methylation"/>
    <property type="evidence" value="ECO:0007669"/>
    <property type="project" value="TreeGrafter"/>
</dbReference>
<reference evidence="6" key="1">
    <citation type="submission" date="2021-06" db="EMBL/GenBank/DDBJ databases">
        <title>Halomicroarcula sp. F24A a new haloarchaeum isolated from saline soil.</title>
        <authorList>
            <person name="Duran-Viseras A."/>
            <person name="Sanchez-Porro C."/>
            <person name="Ventosa A."/>
        </authorList>
    </citation>
    <scope>NUCLEOTIDE SEQUENCE</scope>
    <source>
        <strain evidence="6">F24A</strain>
    </source>
</reference>
<keyword evidence="3" id="KW-0808">Transferase</keyword>
<keyword evidence="2 6" id="KW-0489">Methyltransferase</keyword>
<comment type="similarity">
    <text evidence="5">Belongs to the class I-like SAM-binding methyltransferase superfamily. C5-methyltransferase family.</text>
</comment>
<dbReference type="GO" id="GO:0003677">
    <property type="term" value="F:DNA binding"/>
    <property type="evidence" value="ECO:0007669"/>
    <property type="project" value="TreeGrafter"/>
</dbReference>
<dbReference type="PROSITE" id="PS00095">
    <property type="entry name" value="C5_MTASE_2"/>
    <property type="match status" value="1"/>
</dbReference>
<dbReference type="PRINTS" id="PR00105">
    <property type="entry name" value="C5METTRFRASE"/>
</dbReference>
<dbReference type="AlphaFoldDB" id="A0A8J7YKZ3"/>
<dbReference type="NCBIfam" id="TIGR00675">
    <property type="entry name" value="dcm"/>
    <property type="match status" value="1"/>
</dbReference>
<comment type="caution">
    <text evidence="6">The sequence shown here is derived from an EMBL/GenBank/DDBJ whole genome shotgun (WGS) entry which is preliminary data.</text>
</comment>
<proteinExistence type="inferred from homology"/>
<evidence type="ECO:0000256" key="2">
    <source>
        <dbReference type="ARBA" id="ARBA00022603"/>
    </source>
</evidence>
<dbReference type="InterPro" id="IPR029063">
    <property type="entry name" value="SAM-dependent_MTases_sf"/>
</dbReference>
<dbReference type="PANTHER" id="PTHR10629">
    <property type="entry name" value="CYTOSINE-SPECIFIC METHYLTRANSFERASE"/>
    <property type="match status" value="1"/>
</dbReference>
<dbReference type="SUPFAM" id="SSF53335">
    <property type="entry name" value="S-adenosyl-L-methionine-dependent methyltransferases"/>
    <property type="match status" value="1"/>
</dbReference>
<dbReference type="Proteomes" id="UP000783863">
    <property type="component" value="Unassembled WGS sequence"/>
</dbReference>